<evidence type="ECO:0000256" key="10">
    <source>
        <dbReference type="SAM" id="Phobius"/>
    </source>
</evidence>
<dbReference type="GO" id="GO:0031201">
    <property type="term" value="C:SNARE complex"/>
    <property type="evidence" value="ECO:0007669"/>
    <property type="project" value="TreeGrafter"/>
</dbReference>
<dbReference type="GO" id="GO:0005484">
    <property type="term" value="F:SNAP receptor activity"/>
    <property type="evidence" value="ECO:0007669"/>
    <property type="project" value="TreeGrafter"/>
</dbReference>
<feature type="compositionally biased region" description="Basic residues" evidence="9">
    <location>
        <begin position="84"/>
        <end position="100"/>
    </location>
</feature>
<dbReference type="GO" id="GO:0015031">
    <property type="term" value="P:protein transport"/>
    <property type="evidence" value="ECO:0007669"/>
    <property type="project" value="UniProtKB-KW"/>
</dbReference>
<evidence type="ECO:0000256" key="3">
    <source>
        <dbReference type="ARBA" id="ARBA00022448"/>
    </source>
</evidence>
<dbReference type="Proteomes" id="UP000604825">
    <property type="component" value="Unassembled WGS sequence"/>
</dbReference>
<dbReference type="GO" id="GO:0005801">
    <property type="term" value="C:cis-Golgi network"/>
    <property type="evidence" value="ECO:0007669"/>
    <property type="project" value="InterPro"/>
</dbReference>
<keyword evidence="3" id="KW-0813">Transport</keyword>
<dbReference type="OrthoDB" id="422156at2759"/>
<evidence type="ECO:0008006" key="13">
    <source>
        <dbReference type="Google" id="ProtNLM"/>
    </source>
</evidence>
<comment type="subcellular location">
    <subcellularLocation>
        <location evidence="1">Golgi apparatus membrane</location>
        <topology evidence="1">Single-pass type IV membrane protein</topology>
    </subcellularLocation>
</comment>
<dbReference type="GO" id="GO:0006906">
    <property type="term" value="P:vesicle fusion"/>
    <property type="evidence" value="ECO:0007669"/>
    <property type="project" value="TreeGrafter"/>
</dbReference>
<feature type="region of interest" description="Disordered" evidence="9">
    <location>
        <begin position="78"/>
        <end position="115"/>
    </location>
</feature>
<gene>
    <name evidence="11" type="ORF">NCGR_LOCUS35757</name>
</gene>
<evidence type="ECO:0000256" key="1">
    <source>
        <dbReference type="ARBA" id="ARBA00004409"/>
    </source>
</evidence>
<evidence type="ECO:0000256" key="5">
    <source>
        <dbReference type="ARBA" id="ARBA00022927"/>
    </source>
</evidence>
<dbReference type="PANTHER" id="PTHR21094:SF2">
    <property type="entry name" value="GOLGI SNAP RECEPTOR COMPLEX MEMBER 1"/>
    <property type="match status" value="1"/>
</dbReference>
<accession>A0A811Q7M9</accession>
<evidence type="ECO:0000313" key="12">
    <source>
        <dbReference type="Proteomes" id="UP000604825"/>
    </source>
</evidence>
<organism evidence="11 12">
    <name type="scientific">Miscanthus lutarioriparius</name>
    <dbReference type="NCBI Taxonomy" id="422564"/>
    <lineage>
        <taxon>Eukaryota</taxon>
        <taxon>Viridiplantae</taxon>
        <taxon>Streptophyta</taxon>
        <taxon>Embryophyta</taxon>
        <taxon>Tracheophyta</taxon>
        <taxon>Spermatophyta</taxon>
        <taxon>Magnoliopsida</taxon>
        <taxon>Liliopsida</taxon>
        <taxon>Poales</taxon>
        <taxon>Poaceae</taxon>
        <taxon>PACMAD clade</taxon>
        <taxon>Panicoideae</taxon>
        <taxon>Andropogonodae</taxon>
        <taxon>Andropogoneae</taxon>
        <taxon>Saccharinae</taxon>
        <taxon>Miscanthus</taxon>
    </lineage>
</organism>
<proteinExistence type="inferred from homology"/>
<evidence type="ECO:0000256" key="7">
    <source>
        <dbReference type="ARBA" id="ARBA00023034"/>
    </source>
</evidence>
<dbReference type="GO" id="GO:0005797">
    <property type="term" value="C:Golgi medial cisterna"/>
    <property type="evidence" value="ECO:0007669"/>
    <property type="project" value="TreeGrafter"/>
</dbReference>
<dbReference type="PANTHER" id="PTHR21094">
    <property type="entry name" value="GOS-28 SNARE- RELATED"/>
    <property type="match status" value="1"/>
</dbReference>
<keyword evidence="4 10" id="KW-0812">Transmembrane</keyword>
<keyword evidence="12" id="KW-1185">Reference proteome</keyword>
<evidence type="ECO:0000256" key="4">
    <source>
        <dbReference type="ARBA" id="ARBA00022692"/>
    </source>
</evidence>
<evidence type="ECO:0000256" key="2">
    <source>
        <dbReference type="ARBA" id="ARBA00008473"/>
    </source>
</evidence>
<dbReference type="InterPro" id="IPR023601">
    <property type="entry name" value="Golgi_SNAP_su1"/>
</dbReference>
<dbReference type="Pfam" id="PF12352">
    <property type="entry name" value="V-SNARE_C"/>
    <property type="match status" value="1"/>
</dbReference>
<feature type="transmembrane region" description="Helical" evidence="10">
    <location>
        <begin position="257"/>
        <end position="276"/>
    </location>
</feature>
<keyword evidence="5" id="KW-0653">Protein transport</keyword>
<dbReference type="EMBL" id="CAJGYO010000008">
    <property type="protein sequence ID" value="CAD6252028.1"/>
    <property type="molecule type" value="Genomic_DNA"/>
</dbReference>
<comment type="similarity">
    <text evidence="2">Belongs to the GOSR1 family.</text>
</comment>
<keyword evidence="6 10" id="KW-1133">Transmembrane helix</keyword>
<dbReference type="AlphaFoldDB" id="A0A811Q7M9"/>
<protein>
    <recommendedName>
        <fullName evidence="13">Golgi SNAP receptor complex member 1</fullName>
    </recommendedName>
</protein>
<name>A0A811Q7M9_9POAL</name>
<sequence length="277" mass="31706">MMSSSSSDAAAALELQESGWEELRREARKLEGDLDVEAVLLRAPRRAFLLLRIRLGRRLPHRRPLLLEVHGVRDPVAARQAAGRQRRHEPLRRLQRHHHLRLPEARAPPRHPPRVHAGPFPPLRSSHSRFVEPLVNRFKWWFVRSWKQEFRRTRGNLSSMREHADLLSSVRDDITESKATGGMSPRVHLLRERASIHGSINQIDEVIGQAQSTRVALSNQRALFGDIQGKVKQLGEKFPIIRGLLGAIKRKKSKDTIILSAVIAACTIFLIIYWLSK</sequence>
<evidence type="ECO:0000313" key="11">
    <source>
        <dbReference type="EMBL" id="CAD6252028.1"/>
    </source>
</evidence>
<dbReference type="GO" id="GO:0000139">
    <property type="term" value="C:Golgi membrane"/>
    <property type="evidence" value="ECO:0007669"/>
    <property type="project" value="UniProtKB-SubCell"/>
</dbReference>
<evidence type="ECO:0000256" key="6">
    <source>
        <dbReference type="ARBA" id="ARBA00022989"/>
    </source>
</evidence>
<comment type="caution">
    <text evidence="11">The sequence shown here is derived from an EMBL/GenBank/DDBJ whole genome shotgun (WGS) entry which is preliminary data.</text>
</comment>
<evidence type="ECO:0000256" key="9">
    <source>
        <dbReference type="SAM" id="MobiDB-lite"/>
    </source>
</evidence>
<dbReference type="GO" id="GO:0006888">
    <property type="term" value="P:endoplasmic reticulum to Golgi vesicle-mediated transport"/>
    <property type="evidence" value="ECO:0007669"/>
    <property type="project" value="InterPro"/>
</dbReference>
<reference evidence="11" key="1">
    <citation type="submission" date="2020-10" db="EMBL/GenBank/DDBJ databases">
        <authorList>
            <person name="Han B."/>
            <person name="Lu T."/>
            <person name="Zhao Q."/>
            <person name="Huang X."/>
            <person name="Zhao Y."/>
        </authorList>
    </citation>
    <scope>NUCLEOTIDE SEQUENCE</scope>
</reference>
<evidence type="ECO:0000256" key="8">
    <source>
        <dbReference type="ARBA" id="ARBA00023136"/>
    </source>
</evidence>
<keyword evidence="8 10" id="KW-0472">Membrane</keyword>
<keyword evidence="7" id="KW-0333">Golgi apparatus</keyword>
<dbReference type="GO" id="GO:0048219">
    <property type="term" value="P:inter-Golgi cisterna vesicle-mediated transport"/>
    <property type="evidence" value="ECO:0007669"/>
    <property type="project" value="TreeGrafter"/>
</dbReference>